<dbReference type="EMBL" id="KQ418957">
    <property type="protein sequence ID" value="KOF85184.1"/>
    <property type="molecule type" value="Genomic_DNA"/>
</dbReference>
<name>A0A0L8H7Y4_OCTBM</name>
<evidence type="ECO:0000313" key="1">
    <source>
        <dbReference type="EMBL" id="KOF85184.1"/>
    </source>
</evidence>
<proteinExistence type="predicted"/>
<protein>
    <submittedName>
        <fullName evidence="1">Uncharacterized protein</fullName>
    </submittedName>
</protein>
<gene>
    <name evidence="1" type="ORF">OCBIM_22020739mg</name>
</gene>
<dbReference type="AlphaFoldDB" id="A0A0L8H7Y4"/>
<organism evidence="1">
    <name type="scientific">Octopus bimaculoides</name>
    <name type="common">California two-spotted octopus</name>
    <dbReference type="NCBI Taxonomy" id="37653"/>
    <lineage>
        <taxon>Eukaryota</taxon>
        <taxon>Metazoa</taxon>
        <taxon>Spiralia</taxon>
        <taxon>Lophotrochozoa</taxon>
        <taxon>Mollusca</taxon>
        <taxon>Cephalopoda</taxon>
        <taxon>Coleoidea</taxon>
        <taxon>Octopodiformes</taxon>
        <taxon>Octopoda</taxon>
        <taxon>Incirrata</taxon>
        <taxon>Octopodidae</taxon>
        <taxon>Octopus</taxon>
    </lineage>
</organism>
<accession>A0A0L8H7Y4</accession>
<reference evidence="1" key="1">
    <citation type="submission" date="2015-07" db="EMBL/GenBank/DDBJ databases">
        <title>MeaNS - Measles Nucleotide Surveillance Program.</title>
        <authorList>
            <person name="Tran T."/>
            <person name="Druce J."/>
        </authorList>
    </citation>
    <scope>NUCLEOTIDE SEQUENCE</scope>
    <source>
        <strain evidence="1">UCB-OBI-ISO-001</strain>
        <tissue evidence="1">Gonad</tissue>
    </source>
</reference>
<sequence>MKERKGRKEDRKRYRDLLKANTKKCNIDFNNWEENTNDRNLWRSIICEGAITFETNKCEELEEK</sequence>